<gene>
    <name evidence="1" type="ORF">CEPID_08220</name>
</gene>
<reference evidence="1 2" key="1">
    <citation type="submission" date="2015-05" db="EMBL/GenBank/DDBJ databases">
        <title>Complete genome sequence of Corynebacterium epidermidicanis DSM 45586, isolated from the skin of a dog suffering from pruritus.</title>
        <authorList>
            <person name="Ruckert C."/>
            <person name="Albersmeier A."/>
            <person name="Winkler A."/>
            <person name="Tauch A."/>
        </authorList>
    </citation>
    <scope>NUCLEOTIDE SEQUENCE [LARGE SCALE GENOMIC DNA]</scope>
    <source>
        <strain evidence="1 2">DSM 45586</strain>
    </source>
</reference>
<keyword evidence="2" id="KW-1185">Reference proteome</keyword>
<dbReference type="EMBL" id="CP011541">
    <property type="protein sequence ID" value="AKK03494.1"/>
    <property type="molecule type" value="Genomic_DNA"/>
</dbReference>
<dbReference type="Proteomes" id="UP000035368">
    <property type="component" value="Chromosome"/>
</dbReference>
<protein>
    <submittedName>
        <fullName evidence="1">Uncharacterized protein</fullName>
    </submittedName>
</protein>
<evidence type="ECO:0000313" key="2">
    <source>
        <dbReference type="Proteomes" id="UP000035368"/>
    </source>
</evidence>
<dbReference type="AlphaFoldDB" id="A0A0G3GQS9"/>
<accession>A0A0G3GQS9</accession>
<organism evidence="1 2">
    <name type="scientific">Corynebacterium epidermidicanis</name>
    <dbReference type="NCBI Taxonomy" id="1050174"/>
    <lineage>
        <taxon>Bacteria</taxon>
        <taxon>Bacillati</taxon>
        <taxon>Actinomycetota</taxon>
        <taxon>Actinomycetes</taxon>
        <taxon>Mycobacteriales</taxon>
        <taxon>Corynebacteriaceae</taxon>
        <taxon>Corynebacterium</taxon>
    </lineage>
</organism>
<dbReference type="PATRIC" id="fig|1050174.4.peg.1655"/>
<dbReference type="RefSeq" id="WP_047240517.1">
    <property type="nucleotide sequence ID" value="NZ_CP011541.1"/>
</dbReference>
<dbReference type="KEGG" id="cei:CEPID_08220"/>
<sequence length="170" mass="18710">MNFAPELPDDIDQAELTPREKSSLRTAWYSSGAAFAAECTALTQGEDARGRRSQQLKSMLQAALVADSTTYQRDRRRVALLVAGLAPEPAVTIVSCENRDTRMWLAAKLREILAPQLRNDPDLRSAISVDPADHTPTRVGIVHPDHPLARGDFAQVRYPTDLDAITSMEA</sequence>
<name>A0A0G3GQS9_9CORY</name>
<evidence type="ECO:0000313" key="1">
    <source>
        <dbReference type="EMBL" id="AKK03494.1"/>
    </source>
</evidence>
<dbReference type="STRING" id="1050174.CEPID_08220"/>
<proteinExistence type="predicted"/>